<reference evidence="1 2" key="1">
    <citation type="journal article" date="2016" name="Front. Microbiol.">
        <title>Genomic Resource of Rice Seed Associated Bacteria.</title>
        <authorList>
            <person name="Midha S."/>
            <person name="Bansal K."/>
            <person name="Sharma S."/>
            <person name="Kumar N."/>
            <person name="Patil P.P."/>
            <person name="Chaudhry V."/>
            <person name="Patil P.B."/>
        </authorList>
    </citation>
    <scope>NUCLEOTIDE SEQUENCE [LARGE SCALE GENOMIC DNA]</scope>
    <source>
        <strain evidence="1 2">RSA13</strain>
    </source>
</reference>
<dbReference type="InterPro" id="IPR008962">
    <property type="entry name" value="PapD-like_sf"/>
</dbReference>
<protein>
    <recommendedName>
        <fullName evidence="3">Fimbrial protein</fullName>
    </recommendedName>
</protein>
<sequence length="232" mass="25552">MNLLVLAGYANAAVSVYPIEVNIGKSGNSKIEVISSSEKVAFVKVSVKKIINPGTPHEKELEVEGLDKNGLIVTPLKLAITPGSKRIVRMVTLDTPEKETTWRVYFQEVSSDEYNNVSDNSMHGETKAEVGVNIVWGALVHVLPKIPTYNLILNTKTGSIYNAGTSRIKIKGICKRSYDGKCNWKESGSTIYPDMSVNVFPFKYSSGNYYKVKFINNADGKEEEIPLNITSG</sequence>
<dbReference type="Proteomes" id="UP000072520">
    <property type="component" value="Unassembled WGS sequence"/>
</dbReference>
<dbReference type="Gene3D" id="2.60.40.10">
    <property type="entry name" value="Immunoglobulins"/>
    <property type="match status" value="1"/>
</dbReference>
<accession>A0AB34VGD7</accession>
<dbReference type="SUPFAM" id="SSF49354">
    <property type="entry name" value="PapD-like"/>
    <property type="match status" value="1"/>
</dbReference>
<evidence type="ECO:0008006" key="3">
    <source>
        <dbReference type="Google" id="ProtNLM"/>
    </source>
</evidence>
<evidence type="ECO:0000313" key="2">
    <source>
        <dbReference type="Proteomes" id="UP000072520"/>
    </source>
</evidence>
<organism evidence="1 2">
    <name type="scientific">Pantoea stewartii</name>
    <dbReference type="NCBI Taxonomy" id="66269"/>
    <lineage>
        <taxon>Bacteria</taxon>
        <taxon>Pseudomonadati</taxon>
        <taxon>Pseudomonadota</taxon>
        <taxon>Gammaproteobacteria</taxon>
        <taxon>Enterobacterales</taxon>
        <taxon>Erwiniaceae</taxon>
        <taxon>Pantoea</taxon>
    </lineage>
</organism>
<dbReference type="EMBL" id="LDSI01000014">
    <property type="protein sequence ID" value="KTS97676.1"/>
    <property type="molecule type" value="Genomic_DNA"/>
</dbReference>
<name>A0AB34VGD7_9GAMM</name>
<dbReference type="AlphaFoldDB" id="A0AB34VGD7"/>
<gene>
    <name evidence="1" type="ORF">RSA13_11230</name>
</gene>
<proteinExistence type="predicted"/>
<dbReference type="InterPro" id="IPR013783">
    <property type="entry name" value="Ig-like_fold"/>
</dbReference>
<evidence type="ECO:0000313" key="1">
    <source>
        <dbReference type="EMBL" id="KTS97676.1"/>
    </source>
</evidence>
<comment type="caution">
    <text evidence="1">The sequence shown here is derived from an EMBL/GenBank/DDBJ whole genome shotgun (WGS) entry which is preliminary data.</text>
</comment>